<organism evidence="1">
    <name type="scientific">bioreactor metagenome</name>
    <dbReference type="NCBI Taxonomy" id="1076179"/>
    <lineage>
        <taxon>unclassified sequences</taxon>
        <taxon>metagenomes</taxon>
        <taxon>ecological metagenomes</taxon>
    </lineage>
</organism>
<name>A0A645IEJ2_9ZZZZ</name>
<dbReference type="AlphaFoldDB" id="A0A645IEJ2"/>
<sequence>MERPSEIRVSQTIHENGISAARVGRQAMNLNLMEIEQ</sequence>
<reference evidence="1" key="1">
    <citation type="submission" date="2019-08" db="EMBL/GenBank/DDBJ databases">
        <authorList>
            <person name="Kucharzyk K."/>
            <person name="Murdoch R.W."/>
            <person name="Higgins S."/>
            <person name="Loffler F."/>
        </authorList>
    </citation>
    <scope>NUCLEOTIDE SEQUENCE</scope>
</reference>
<evidence type="ECO:0000313" key="1">
    <source>
        <dbReference type="EMBL" id="MPN49705.1"/>
    </source>
</evidence>
<gene>
    <name evidence="1" type="ORF">SDC9_197327</name>
</gene>
<accession>A0A645IEJ2</accession>
<proteinExistence type="predicted"/>
<dbReference type="EMBL" id="VSSQ01113193">
    <property type="protein sequence ID" value="MPN49705.1"/>
    <property type="molecule type" value="Genomic_DNA"/>
</dbReference>
<comment type="caution">
    <text evidence="1">The sequence shown here is derived from an EMBL/GenBank/DDBJ whole genome shotgun (WGS) entry which is preliminary data.</text>
</comment>
<protein>
    <submittedName>
        <fullName evidence="1">Uncharacterized protein</fullName>
    </submittedName>
</protein>